<gene>
    <name evidence="2" type="ORF">H8E29_16450</name>
</gene>
<accession>A0A8J6NP49</accession>
<sequence>MELLLNIHSVIRWLIVLAALLALAVFGYGWLAKKSFPKLARILPAAYSGLLDTQTLLGFIYFFATGLAGAGFPRYRIEHLSMMFLAAILAHLPSRWKKTGDGLRYRNIFFVVIGTLILIYLGVAVLPGGWKL</sequence>
<evidence type="ECO:0000256" key="1">
    <source>
        <dbReference type="SAM" id="Phobius"/>
    </source>
</evidence>
<evidence type="ECO:0000313" key="3">
    <source>
        <dbReference type="Proteomes" id="UP000614469"/>
    </source>
</evidence>
<organism evidence="2 3">
    <name type="scientific">Candidatus Desulfolinea nitratireducens</name>
    <dbReference type="NCBI Taxonomy" id="2841698"/>
    <lineage>
        <taxon>Bacteria</taxon>
        <taxon>Bacillati</taxon>
        <taxon>Chloroflexota</taxon>
        <taxon>Anaerolineae</taxon>
        <taxon>Anaerolineales</taxon>
        <taxon>Anaerolineales incertae sedis</taxon>
        <taxon>Candidatus Desulfolinea</taxon>
    </lineage>
</organism>
<dbReference type="Proteomes" id="UP000614469">
    <property type="component" value="Unassembled WGS sequence"/>
</dbReference>
<feature type="transmembrane region" description="Helical" evidence="1">
    <location>
        <begin position="76"/>
        <end position="96"/>
    </location>
</feature>
<keyword evidence="1" id="KW-0472">Membrane</keyword>
<comment type="caution">
    <text evidence="2">The sequence shown here is derived from an EMBL/GenBank/DDBJ whole genome shotgun (WGS) entry which is preliminary data.</text>
</comment>
<name>A0A8J6NP49_9CHLR</name>
<dbReference type="AlphaFoldDB" id="A0A8J6NP49"/>
<keyword evidence="1" id="KW-0812">Transmembrane</keyword>
<protein>
    <submittedName>
        <fullName evidence="2">Uncharacterized protein</fullName>
    </submittedName>
</protein>
<dbReference type="EMBL" id="JACNJN010000201">
    <property type="protein sequence ID" value="MBC8336850.1"/>
    <property type="molecule type" value="Genomic_DNA"/>
</dbReference>
<reference evidence="2 3" key="1">
    <citation type="submission" date="2020-08" db="EMBL/GenBank/DDBJ databases">
        <title>Bridging the membrane lipid divide: bacteria of the FCB group superphylum have the potential to synthesize archaeal ether lipids.</title>
        <authorList>
            <person name="Villanueva L."/>
            <person name="Von Meijenfeldt F.A.B."/>
            <person name="Westbye A.B."/>
            <person name="Yadav S."/>
            <person name="Hopmans E.C."/>
            <person name="Dutilh B.E."/>
            <person name="Sinninghe Damste J.S."/>
        </authorList>
    </citation>
    <scope>NUCLEOTIDE SEQUENCE [LARGE SCALE GENOMIC DNA]</scope>
    <source>
        <strain evidence="2">NIOZ-UU36</strain>
    </source>
</reference>
<keyword evidence="1" id="KW-1133">Transmembrane helix</keyword>
<feature type="transmembrane region" description="Helical" evidence="1">
    <location>
        <begin position="12"/>
        <end position="31"/>
    </location>
</feature>
<feature type="transmembrane region" description="Helical" evidence="1">
    <location>
        <begin position="43"/>
        <end position="64"/>
    </location>
</feature>
<evidence type="ECO:0000313" key="2">
    <source>
        <dbReference type="EMBL" id="MBC8336850.1"/>
    </source>
</evidence>
<feature type="transmembrane region" description="Helical" evidence="1">
    <location>
        <begin position="108"/>
        <end position="130"/>
    </location>
</feature>
<proteinExistence type="predicted"/>